<dbReference type="Pfam" id="PF22191">
    <property type="entry name" value="IBR_1"/>
    <property type="match status" value="1"/>
</dbReference>
<keyword evidence="18" id="KW-1185">Reference proteome</keyword>
<evidence type="ECO:0000256" key="8">
    <source>
        <dbReference type="ARBA" id="ARBA00022723"/>
    </source>
</evidence>
<dbReference type="AlphaFoldDB" id="A0A087HA31"/>
<comment type="catalytic activity">
    <reaction evidence="1">
        <text>[E2 ubiquitin-conjugating enzyme]-S-ubiquitinyl-L-cysteine + [acceptor protein]-L-lysine = [E2 ubiquitin-conjugating enzyme]-L-cysteine + [acceptor protein]-N(6)-ubiquitinyl-L-lysine.</text>
        <dbReference type="EC" id="2.3.2.31"/>
    </reaction>
</comment>
<dbReference type="Proteomes" id="UP000029120">
    <property type="component" value="Chromosome 3"/>
</dbReference>
<evidence type="ECO:0000256" key="6">
    <source>
        <dbReference type="ARBA" id="ARBA00012251"/>
    </source>
</evidence>
<dbReference type="InterPro" id="IPR017907">
    <property type="entry name" value="Znf_RING_CS"/>
</dbReference>
<reference evidence="18" key="1">
    <citation type="journal article" date="2015" name="Nat. Plants">
        <title>Genome expansion of Arabis alpina linked with retrotransposition and reduced symmetric DNA methylation.</title>
        <authorList>
            <person name="Willing E.M."/>
            <person name="Rawat V."/>
            <person name="Mandakova T."/>
            <person name="Maumus F."/>
            <person name="James G.V."/>
            <person name="Nordstroem K.J."/>
            <person name="Becker C."/>
            <person name="Warthmann N."/>
            <person name="Chica C."/>
            <person name="Szarzynska B."/>
            <person name="Zytnicki M."/>
            <person name="Albani M.C."/>
            <person name="Kiefer C."/>
            <person name="Bergonzi S."/>
            <person name="Castaings L."/>
            <person name="Mateos J.L."/>
            <person name="Berns M.C."/>
            <person name="Bujdoso N."/>
            <person name="Piofczyk T."/>
            <person name="de Lorenzo L."/>
            <person name="Barrero-Sicilia C."/>
            <person name="Mateos I."/>
            <person name="Piednoel M."/>
            <person name="Hagmann J."/>
            <person name="Chen-Min-Tao R."/>
            <person name="Iglesias-Fernandez R."/>
            <person name="Schuster S.C."/>
            <person name="Alonso-Blanco C."/>
            <person name="Roudier F."/>
            <person name="Carbonero P."/>
            <person name="Paz-Ares J."/>
            <person name="Davis S.J."/>
            <person name="Pecinka A."/>
            <person name="Quesneville H."/>
            <person name="Colot V."/>
            <person name="Lysak M.A."/>
            <person name="Weigel D."/>
            <person name="Coupland G."/>
            <person name="Schneeberger K."/>
        </authorList>
    </citation>
    <scope>NUCLEOTIDE SEQUENCE [LARGE SCALE GENOMIC DNA]</scope>
    <source>
        <strain evidence="18">cv. Pajares</strain>
    </source>
</reference>
<dbReference type="SMART" id="SM00647">
    <property type="entry name" value="IBR"/>
    <property type="match status" value="2"/>
</dbReference>
<evidence type="ECO:0000313" key="18">
    <source>
        <dbReference type="Proteomes" id="UP000029120"/>
    </source>
</evidence>
<dbReference type="InterPro" id="IPR044066">
    <property type="entry name" value="TRIAD_supradom"/>
</dbReference>
<dbReference type="CDD" id="cd20346">
    <property type="entry name" value="BRcat_RBR_ANKIB1"/>
    <property type="match status" value="1"/>
</dbReference>
<dbReference type="InterPro" id="IPR001841">
    <property type="entry name" value="Znf_RING"/>
</dbReference>
<dbReference type="FunFam" id="1.20.120.1750:FF:000005">
    <property type="entry name" value="RBR-type E3 ubiquitin transferase"/>
    <property type="match status" value="1"/>
</dbReference>
<evidence type="ECO:0000259" key="16">
    <source>
        <dbReference type="PROSITE" id="PS51873"/>
    </source>
</evidence>
<dbReference type="InterPro" id="IPR018957">
    <property type="entry name" value="Znf_C3HC4_RING-type"/>
</dbReference>
<evidence type="ECO:0000256" key="1">
    <source>
        <dbReference type="ARBA" id="ARBA00001798"/>
    </source>
</evidence>
<dbReference type="Gramene" id="KFK38983">
    <property type="protein sequence ID" value="KFK38983"/>
    <property type="gene ID" value="AALP_AA3G184900"/>
</dbReference>
<evidence type="ECO:0000256" key="5">
    <source>
        <dbReference type="ARBA" id="ARBA00005884"/>
    </source>
</evidence>
<feature type="domain" description="RING-type" evidence="15">
    <location>
        <begin position="105"/>
        <end position="149"/>
    </location>
</feature>
<dbReference type="EC" id="2.3.2.31" evidence="6"/>
<dbReference type="InterPro" id="IPR002867">
    <property type="entry name" value="IBR_dom"/>
</dbReference>
<dbReference type="FunFam" id="3.30.40.10:FF:000019">
    <property type="entry name" value="RBR-type E3 ubiquitin transferase"/>
    <property type="match status" value="1"/>
</dbReference>
<dbReference type="OMA" id="ATMISTH"/>
<evidence type="ECO:0000256" key="4">
    <source>
        <dbReference type="ARBA" id="ARBA00004906"/>
    </source>
</evidence>
<evidence type="ECO:0000259" key="15">
    <source>
        <dbReference type="PROSITE" id="PS50089"/>
    </source>
</evidence>
<accession>A0A087HA31</accession>
<dbReference type="Gene3D" id="3.30.40.10">
    <property type="entry name" value="Zinc/RING finger domain, C3HC4 (zinc finger)"/>
    <property type="match status" value="1"/>
</dbReference>
<dbReference type="SUPFAM" id="SSF57850">
    <property type="entry name" value="RING/U-box"/>
    <property type="match status" value="3"/>
</dbReference>
<keyword evidence="10 13" id="KW-0863">Zinc-finger</keyword>
<name>A0A087HA31_ARAAL</name>
<evidence type="ECO:0000256" key="9">
    <source>
        <dbReference type="ARBA" id="ARBA00022737"/>
    </source>
</evidence>
<evidence type="ECO:0000256" key="7">
    <source>
        <dbReference type="ARBA" id="ARBA00022679"/>
    </source>
</evidence>
<comment type="function">
    <text evidence="3">Might act as an E3 ubiquitin-protein ligase, or as part of E3 complex, which accepts ubiquitin from specific E2 ubiquitin-conjugating enzymes and then transfers it to substrates.</text>
</comment>
<comment type="pathway">
    <text evidence="4">Protein modification; protein ubiquitination.</text>
</comment>
<comment type="cofactor">
    <cofactor evidence="2">
        <name>Zn(2+)</name>
        <dbReference type="ChEBI" id="CHEBI:29105"/>
    </cofactor>
</comment>
<dbReference type="GO" id="GO:0061630">
    <property type="term" value="F:ubiquitin protein ligase activity"/>
    <property type="evidence" value="ECO:0007669"/>
    <property type="project" value="UniProtKB-EC"/>
</dbReference>
<dbReference type="OrthoDB" id="875030at2759"/>
<dbReference type="SMART" id="SM00184">
    <property type="entry name" value="RING"/>
    <property type="match status" value="2"/>
</dbReference>
<evidence type="ECO:0000256" key="12">
    <source>
        <dbReference type="ARBA" id="ARBA00022833"/>
    </source>
</evidence>
<dbReference type="Pfam" id="PF01485">
    <property type="entry name" value="IBR"/>
    <property type="match status" value="1"/>
</dbReference>
<proteinExistence type="inferred from homology"/>
<comment type="similarity">
    <text evidence="5">Belongs to the RBR family. Ariadne subfamily.</text>
</comment>
<organism evidence="17 18">
    <name type="scientific">Arabis alpina</name>
    <name type="common">Alpine rock-cress</name>
    <dbReference type="NCBI Taxonomy" id="50452"/>
    <lineage>
        <taxon>Eukaryota</taxon>
        <taxon>Viridiplantae</taxon>
        <taxon>Streptophyta</taxon>
        <taxon>Embryophyta</taxon>
        <taxon>Tracheophyta</taxon>
        <taxon>Spermatophyta</taxon>
        <taxon>Magnoliopsida</taxon>
        <taxon>eudicotyledons</taxon>
        <taxon>Gunneridae</taxon>
        <taxon>Pentapetalae</taxon>
        <taxon>rosids</taxon>
        <taxon>malvids</taxon>
        <taxon>Brassicales</taxon>
        <taxon>Brassicaceae</taxon>
        <taxon>Arabideae</taxon>
        <taxon>Arabis</taxon>
    </lineage>
</organism>
<gene>
    <name evidence="17" type="ordered locus">AALP_Aa3g184900</name>
</gene>
<dbReference type="PANTHER" id="PTHR11685">
    <property type="entry name" value="RBR FAMILY RING FINGER AND IBR DOMAIN-CONTAINING"/>
    <property type="match status" value="1"/>
</dbReference>
<dbReference type="EMBL" id="CM002871">
    <property type="protein sequence ID" value="KFK38983.1"/>
    <property type="molecule type" value="Genomic_DNA"/>
</dbReference>
<dbReference type="GO" id="GO:0016567">
    <property type="term" value="P:protein ubiquitination"/>
    <property type="evidence" value="ECO:0007669"/>
    <property type="project" value="UniProtKB-UniPathway"/>
</dbReference>
<evidence type="ECO:0000256" key="10">
    <source>
        <dbReference type="ARBA" id="ARBA00022771"/>
    </source>
</evidence>
<evidence type="ECO:0000256" key="2">
    <source>
        <dbReference type="ARBA" id="ARBA00001947"/>
    </source>
</evidence>
<dbReference type="PROSITE" id="PS00518">
    <property type="entry name" value="ZF_RING_1"/>
    <property type="match status" value="1"/>
</dbReference>
<dbReference type="InterPro" id="IPR031127">
    <property type="entry name" value="E3_UB_ligase_RBR"/>
</dbReference>
<dbReference type="Pfam" id="PF00097">
    <property type="entry name" value="zf-C3HC4"/>
    <property type="match status" value="1"/>
</dbReference>
<feature type="region of interest" description="Disordered" evidence="14">
    <location>
        <begin position="1"/>
        <end position="22"/>
    </location>
</feature>
<dbReference type="Gene3D" id="1.20.120.1750">
    <property type="match status" value="1"/>
</dbReference>
<keyword evidence="12" id="KW-0862">Zinc</keyword>
<dbReference type="UniPathway" id="UPA00143"/>
<dbReference type="CDD" id="cd22583">
    <property type="entry name" value="Rcat_RBR_ARI7-like"/>
    <property type="match status" value="1"/>
</dbReference>
<feature type="domain" description="RING-type" evidence="16">
    <location>
        <begin position="101"/>
        <end position="311"/>
    </location>
</feature>
<dbReference type="PROSITE" id="PS50089">
    <property type="entry name" value="ZF_RING_2"/>
    <property type="match status" value="1"/>
</dbReference>
<evidence type="ECO:0000313" key="17">
    <source>
        <dbReference type="EMBL" id="KFK38983.1"/>
    </source>
</evidence>
<evidence type="ECO:0000256" key="14">
    <source>
        <dbReference type="SAM" id="MobiDB-lite"/>
    </source>
</evidence>
<keyword evidence="7" id="KW-0808">Transferase</keyword>
<evidence type="ECO:0000256" key="13">
    <source>
        <dbReference type="PROSITE-ProRule" id="PRU00175"/>
    </source>
</evidence>
<sequence length="486" mass="56573">MDSDDNYNDDEEEADYGFVEEDEDDSKVNYIVLKEEDVRKHQKDDIIRVSTVLSVTEVEASVLLLHYHWNVSKIDDEWFADEERVRITVGILKNPVVVVTNPYRCGICFDPKDMMVSVSCGHLFCSTCWNLYIRISINDGPRCLMLKCPELSCSAAVGLDMVEKLVSEEDKKKFYKYFVRSYVEDKKKKMKWCPAPGCEHAVDFDAGSGSYDVSCLCSHRFCWNCTEEAHRPVDCDTVARWMLKNSAEAENTDWLLANTKPCPKCNRAIEKNQGCMHMTCSPPCGHQFCWICLKAWTSHGTRGYFACNRYEEVKKDVKFNEAERKREMAKQLLDRYTHYYERWLSNHLARQKAMADLKKLQLDNLKKLSDILFTSETQLEFITEAWLQIIECRRVLEWTYAYGYYLPDQGKQVFFEYLQGEADSGLERLHVCAEKELNVFYDGKVPSEDFKHFQTKLTDLTIITKTYFANLVKALENGLNECWVDA</sequence>
<keyword evidence="11" id="KW-0833">Ubl conjugation pathway</keyword>
<protein>
    <recommendedName>
        <fullName evidence="6">RBR-type E3 ubiquitin transferase</fullName>
        <ecNumber evidence="6">2.3.2.31</ecNumber>
    </recommendedName>
</protein>
<dbReference type="PROSITE" id="PS51873">
    <property type="entry name" value="TRIAD"/>
    <property type="match status" value="1"/>
</dbReference>
<keyword evidence="8" id="KW-0479">Metal-binding</keyword>
<dbReference type="eggNOG" id="KOG1815">
    <property type="taxonomic scope" value="Eukaryota"/>
</dbReference>
<keyword evidence="9" id="KW-0677">Repeat</keyword>
<evidence type="ECO:0000256" key="3">
    <source>
        <dbReference type="ARBA" id="ARBA00003976"/>
    </source>
</evidence>
<evidence type="ECO:0000256" key="11">
    <source>
        <dbReference type="ARBA" id="ARBA00022786"/>
    </source>
</evidence>
<dbReference type="GO" id="GO:0008270">
    <property type="term" value="F:zinc ion binding"/>
    <property type="evidence" value="ECO:0007669"/>
    <property type="project" value="UniProtKB-KW"/>
</dbReference>
<dbReference type="InterPro" id="IPR013083">
    <property type="entry name" value="Znf_RING/FYVE/PHD"/>
</dbReference>